<dbReference type="PROSITE" id="PS50127">
    <property type="entry name" value="UBC_2"/>
    <property type="match status" value="1"/>
</dbReference>
<dbReference type="SMART" id="SM00212">
    <property type="entry name" value="UBCc"/>
    <property type="match status" value="1"/>
</dbReference>
<dbReference type="Proteomes" id="UP000192501">
    <property type="component" value="Unassembled WGS sequence"/>
</dbReference>
<proteinExistence type="predicted"/>
<dbReference type="CDD" id="cd23794">
    <property type="entry name" value="UBCc_UBE2F_UBE2M"/>
    <property type="match status" value="1"/>
</dbReference>
<dbReference type="Gene3D" id="3.10.110.10">
    <property type="entry name" value="Ubiquitin Conjugating Enzyme"/>
    <property type="match status" value="1"/>
</dbReference>
<dbReference type="PANTHER" id="PTHR24067">
    <property type="entry name" value="UBIQUITIN-CONJUGATING ENZYME E2"/>
    <property type="match status" value="1"/>
</dbReference>
<evidence type="ECO:0000259" key="2">
    <source>
        <dbReference type="PROSITE" id="PS50127"/>
    </source>
</evidence>
<dbReference type="SUPFAM" id="SSF54495">
    <property type="entry name" value="UBC-like"/>
    <property type="match status" value="1"/>
</dbReference>
<dbReference type="InterPro" id="IPR050113">
    <property type="entry name" value="Ub_conjugating_enzyme"/>
</dbReference>
<evidence type="ECO:0000313" key="3">
    <source>
        <dbReference type="EMBL" id="ORD98258.1"/>
    </source>
</evidence>
<dbReference type="AlphaFoldDB" id="A0A1X0QEM9"/>
<dbReference type="InterPro" id="IPR016135">
    <property type="entry name" value="UBQ-conjugating_enzyme/RWD"/>
</dbReference>
<dbReference type="VEuPathDB" id="MicrosporidiaDB:A0H76_31"/>
<name>A0A1X0QEM9_9MICR</name>
<dbReference type="InterPro" id="IPR000608">
    <property type="entry name" value="UBC"/>
</dbReference>
<protein>
    <submittedName>
        <fullName evidence="3">UBC2</fullName>
    </submittedName>
</protein>
<dbReference type="VEuPathDB" id="MicrosporidiaDB:HERIO_1697"/>
<organism evidence="3 4">
    <name type="scientific">Hepatospora eriocheir</name>
    <dbReference type="NCBI Taxonomy" id="1081669"/>
    <lineage>
        <taxon>Eukaryota</taxon>
        <taxon>Fungi</taxon>
        <taxon>Fungi incertae sedis</taxon>
        <taxon>Microsporidia</taxon>
        <taxon>Hepatosporidae</taxon>
        <taxon>Hepatospora</taxon>
    </lineage>
</organism>
<dbReference type="Pfam" id="PF00179">
    <property type="entry name" value="UQ_con"/>
    <property type="match status" value="1"/>
</dbReference>
<reference evidence="3 4" key="1">
    <citation type="journal article" date="2017" name="Environ. Microbiol.">
        <title>Decay of the glycolytic pathway and adaptation to intranuclear parasitism within Enterocytozoonidae microsporidia.</title>
        <authorList>
            <person name="Wiredu Boakye D."/>
            <person name="Jaroenlak P."/>
            <person name="Prachumwat A."/>
            <person name="Williams T.A."/>
            <person name="Bateman K.S."/>
            <person name="Itsathitphaisarn O."/>
            <person name="Sritunyalucksana K."/>
            <person name="Paszkiewicz K.H."/>
            <person name="Moore K.A."/>
            <person name="Stentiford G.D."/>
            <person name="Williams B.A."/>
        </authorList>
    </citation>
    <scope>NUCLEOTIDE SEQUENCE [LARGE SCALE GENOMIC DNA]</scope>
    <source>
        <strain evidence="4">canceri</strain>
    </source>
</reference>
<dbReference type="EMBL" id="LTAI01000862">
    <property type="protein sequence ID" value="ORD98258.1"/>
    <property type="molecule type" value="Genomic_DNA"/>
</dbReference>
<evidence type="ECO:0000313" key="4">
    <source>
        <dbReference type="Proteomes" id="UP000192501"/>
    </source>
</evidence>
<feature type="domain" description="UBC core" evidence="2">
    <location>
        <begin position="1"/>
        <end position="140"/>
    </location>
</feature>
<evidence type="ECO:0000256" key="1">
    <source>
        <dbReference type="ARBA" id="ARBA00022786"/>
    </source>
</evidence>
<comment type="caution">
    <text evidence="3">The sequence shown here is derived from an EMBL/GenBank/DDBJ whole genome shotgun (WGS) entry which is preliminary data.</text>
</comment>
<accession>A0A1X0QEM9</accession>
<keyword evidence="1" id="KW-0833">Ubl conjugation pathway</keyword>
<gene>
    <name evidence="3" type="primary">UBC2</name>
    <name evidence="3" type="ORF">A0H76_31</name>
</gene>
<sequence length="142" mass="17071">MKLFAKHRIKNELNDLSFNIHVEQNESELSFSLKFNSDLYNRNYDFIVKYPDDYPFKTPKVYIKQHVFHPNIYNNSVCLEICRLGWKPCYDINTIISCLILIFEEPRYENAFNIEAGQLLQYKYEQFIKTVKEVDLLNDKND</sequence>